<evidence type="ECO:0000256" key="3">
    <source>
        <dbReference type="ARBA" id="ARBA00023295"/>
    </source>
</evidence>
<dbReference type="SUPFAM" id="SSF51445">
    <property type="entry name" value="(Trans)glycosidases"/>
    <property type="match status" value="1"/>
</dbReference>
<proteinExistence type="inferred from homology"/>
<gene>
    <name evidence="4" type="ORF">K8V00_03600</name>
</gene>
<dbReference type="Gene3D" id="1.10.101.10">
    <property type="entry name" value="PGBD-like superfamily/PGBD"/>
    <property type="match status" value="1"/>
</dbReference>
<dbReference type="EMBL" id="DYXG01000032">
    <property type="protein sequence ID" value="HJE96684.1"/>
    <property type="molecule type" value="Genomic_DNA"/>
</dbReference>
<dbReference type="InterPro" id="IPR018077">
    <property type="entry name" value="Glyco_hydro_fam25_subgr"/>
</dbReference>
<name>A0A921JZZ1_9LACO</name>
<protein>
    <submittedName>
        <fullName evidence="4">Uncharacterized protein</fullName>
    </submittedName>
</protein>
<comment type="similarity">
    <text evidence="1">Belongs to the glycosyl hydrolase 25 family.</text>
</comment>
<dbReference type="PANTHER" id="PTHR34135">
    <property type="entry name" value="LYSOZYME"/>
    <property type="match status" value="1"/>
</dbReference>
<keyword evidence="2" id="KW-0378">Hydrolase</keyword>
<evidence type="ECO:0000256" key="1">
    <source>
        <dbReference type="ARBA" id="ARBA00010646"/>
    </source>
</evidence>
<dbReference type="InterPro" id="IPR002053">
    <property type="entry name" value="Glyco_hydro_25"/>
</dbReference>
<dbReference type="PANTHER" id="PTHR34135:SF2">
    <property type="entry name" value="LYSOZYME"/>
    <property type="match status" value="1"/>
</dbReference>
<dbReference type="SMART" id="SM00641">
    <property type="entry name" value="Glyco_25"/>
    <property type="match status" value="1"/>
</dbReference>
<accession>A0A921JZZ1</accession>
<evidence type="ECO:0000313" key="4">
    <source>
        <dbReference type="EMBL" id="HJE96684.1"/>
    </source>
</evidence>
<organism evidence="4 5">
    <name type="scientific">Ligilactobacillus acidipiscis</name>
    <dbReference type="NCBI Taxonomy" id="89059"/>
    <lineage>
        <taxon>Bacteria</taxon>
        <taxon>Bacillati</taxon>
        <taxon>Bacillota</taxon>
        <taxon>Bacilli</taxon>
        <taxon>Lactobacillales</taxon>
        <taxon>Lactobacillaceae</taxon>
        <taxon>Ligilactobacillus</taxon>
    </lineage>
</organism>
<keyword evidence="3" id="KW-0326">Glycosidase</keyword>
<dbReference type="GO" id="GO:0003796">
    <property type="term" value="F:lysozyme activity"/>
    <property type="evidence" value="ECO:0007669"/>
    <property type="project" value="InterPro"/>
</dbReference>
<dbReference type="GO" id="GO:0009253">
    <property type="term" value="P:peptidoglycan catabolic process"/>
    <property type="evidence" value="ECO:0007669"/>
    <property type="project" value="InterPro"/>
</dbReference>
<dbReference type="InterPro" id="IPR036366">
    <property type="entry name" value="PGBDSf"/>
</dbReference>
<sequence>MALTIIDMADWQTVQQAADKRAQGVIIKATQGNWFVNKKCNSQWDTAKKAGKLLGLYHYAEGGNATQEADYFIKNISNYVHQAILFLDWEQGENKSYGNGKWIKQFVDRVHELTGVWCVLYTGSEGAGQAAPYVKSTCALWLAGYPYKNYPSFTPPAQNIFDSLYNTHGMNLVGWQYSSTEIDHSVFYLTADQWKKYANPTVKTVKKPVVKPAAKPASKYNLTVDGSFGPATTRALQQMYGTKPVDGIISHPYSKIVQVIQGRLGIAQDGSLGPATIKAMQRKLGTHPVDGVISHPSNMVKVMQRKINSGVKPF</sequence>
<dbReference type="GO" id="GO:0016052">
    <property type="term" value="P:carbohydrate catabolic process"/>
    <property type="evidence" value="ECO:0007669"/>
    <property type="project" value="TreeGrafter"/>
</dbReference>
<dbReference type="AlphaFoldDB" id="A0A921JZZ1"/>
<dbReference type="InterPro" id="IPR017853">
    <property type="entry name" value="GH"/>
</dbReference>
<reference evidence="4" key="1">
    <citation type="journal article" date="2021" name="PeerJ">
        <title>Extensive microbial diversity within the chicken gut microbiome revealed by metagenomics and culture.</title>
        <authorList>
            <person name="Gilroy R."/>
            <person name="Ravi A."/>
            <person name="Getino M."/>
            <person name="Pursley I."/>
            <person name="Horton D.L."/>
            <person name="Alikhan N.F."/>
            <person name="Baker D."/>
            <person name="Gharbi K."/>
            <person name="Hall N."/>
            <person name="Watson M."/>
            <person name="Adriaenssens E.M."/>
            <person name="Foster-Nyarko E."/>
            <person name="Jarju S."/>
            <person name="Secka A."/>
            <person name="Antonio M."/>
            <person name="Oren A."/>
            <person name="Chaudhuri R.R."/>
            <person name="La Ragione R."/>
            <person name="Hildebrand F."/>
            <person name="Pallen M.J."/>
        </authorList>
    </citation>
    <scope>NUCLEOTIDE SEQUENCE</scope>
    <source>
        <strain evidence="4">CHK174-6876</strain>
    </source>
</reference>
<dbReference type="PROSITE" id="PS51904">
    <property type="entry name" value="GLYCOSYL_HYDROL_F25_2"/>
    <property type="match status" value="1"/>
</dbReference>
<dbReference type="Pfam" id="PF01183">
    <property type="entry name" value="Glyco_hydro_25"/>
    <property type="match status" value="1"/>
</dbReference>
<dbReference type="Gene3D" id="3.20.20.80">
    <property type="entry name" value="Glycosidases"/>
    <property type="match status" value="1"/>
</dbReference>
<dbReference type="GO" id="GO:0016998">
    <property type="term" value="P:cell wall macromolecule catabolic process"/>
    <property type="evidence" value="ECO:0007669"/>
    <property type="project" value="InterPro"/>
</dbReference>
<comment type="caution">
    <text evidence="4">The sequence shown here is derived from an EMBL/GenBank/DDBJ whole genome shotgun (WGS) entry which is preliminary data.</text>
</comment>
<reference evidence="4" key="2">
    <citation type="submission" date="2021-09" db="EMBL/GenBank/DDBJ databases">
        <authorList>
            <person name="Gilroy R."/>
        </authorList>
    </citation>
    <scope>NUCLEOTIDE SEQUENCE</scope>
    <source>
        <strain evidence="4">CHK174-6876</strain>
    </source>
</reference>
<evidence type="ECO:0000256" key="2">
    <source>
        <dbReference type="ARBA" id="ARBA00022801"/>
    </source>
</evidence>
<dbReference type="Proteomes" id="UP000707535">
    <property type="component" value="Unassembled WGS sequence"/>
</dbReference>
<evidence type="ECO:0000313" key="5">
    <source>
        <dbReference type="Proteomes" id="UP000707535"/>
    </source>
</evidence>